<accession>A0A1G2LFC5</accession>
<dbReference type="STRING" id="1802281.A3A44_01965"/>
<evidence type="ECO:0000256" key="2">
    <source>
        <dbReference type="ARBA" id="ARBA00006214"/>
    </source>
</evidence>
<evidence type="ECO:0000256" key="4">
    <source>
        <dbReference type="ARBA" id="ARBA00022719"/>
    </source>
</evidence>
<evidence type="ECO:0000313" key="13">
    <source>
        <dbReference type="Proteomes" id="UP000178977"/>
    </source>
</evidence>
<feature type="transmembrane region" description="Helical" evidence="10">
    <location>
        <begin position="83"/>
        <end position="104"/>
    </location>
</feature>
<gene>
    <name evidence="12" type="ORF">A3A44_01965</name>
</gene>
<dbReference type="Proteomes" id="UP000178977">
    <property type="component" value="Unassembled WGS sequence"/>
</dbReference>
<proteinExistence type="inferred from homology"/>
<dbReference type="InterPro" id="IPR038354">
    <property type="entry name" value="VKOR_sf"/>
</dbReference>
<evidence type="ECO:0000256" key="6">
    <source>
        <dbReference type="ARBA" id="ARBA00023002"/>
    </source>
</evidence>
<dbReference type="EMBL" id="MHQT01000023">
    <property type="protein sequence ID" value="OHA09531.1"/>
    <property type="molecule type" value="Genomic_DNA"/>
</dbReference>
<dbReference type="GO" id="GO:0048038">
    <property type="term" value="F:quinone binding"/>
    <property type="evidence" value="ECO:0007669"/>
    <property type="project" value="UniProtKB-KW"/>
</dbReference>
<feature type="transmembrane region" description="Helical" evidence="10">
    <location>
        <begin position="6"/>
        <end position="22"/>
    </location>
</feature>
<evidence type="ECO:0000256" key="5">
    <source>
        <dbReference type="ARBA" id="ARBA00022989"/>
    </source>
</evidence>
<feature type="domain" description="Vitamin K epoxide reductase" evidence="11">
    <location>
        <begin position="2"/>
        <end position="134"/>
    </location>
</feature>
<evidence type="ECO:0000256" key="7">
    <source>
        <dbReference type="ARBA" id="ARBA00023136"/>
    </source>
</evidence>
<name>A0A1G2LFC5_9BACT</name>
<dbReference type="Pfam" id="PF07884">
    <property type="entry name" value="VKOR"/>
    <property type="match status" value="1"/>
</dbReference>
<keyword evidence="4" id="KW-0874">Quinone</keyword>
<dbReference type="GO" id="GO:0016491">
    <property type="term" value="F:oxidoreductase activity"/>
    <property type="evidence" value="ECO:0007669"/>
    <property type="project" value="UniProtKB-KW"/>
</dbReference>
<keyword evidence="7 10" id="KW-0472">Membrane</keyword>
<dbReference type="InterPro" id="IPR012932">
    <property type="entry name" value="VKOR"/>
</dbReference>
<keyword evidence="9" id="KW-0676">Redox-active center</keyword>
<keyword evidence="5 10" id="KW-1133">Transmembrane helix</keyword>
<dbReference type="PANTHER" id="PTHR34573:SF1">
    <property type="entry name" value="VITAMIN K EPOXIDE REDUCTASE DOMAIN-CONTAINING PROTEIN"/>
    <property type="match status" value="1"/>
</dbReference>
<feature type="transmembrane region" description="Helical" evidence="10">
    <location>
        <begin position="111"/>
        <end position="131"/>
    </location>
</feature>
<sequence length="136" mass="15180">MTSYALLFTLAAIGISETVYLIRKRIAAQKPVCPIGEDCAVVLTSRWSKMFVVPNDVLGLLFYIMTSFIAAFLVIGIEPVSLWGIVFKLSVAIGALLSLFFTYLQWRVIRAWCFWCLMSACTIWLMGTIIVSGDLV</sequence>
<evidence type="ECO:0000259" key="11">
    <source>
        <dbReference type="SMART" id="SM00756"/>
    </source>
</evidence>
<comment type="subcellular location">
    <subcellularLocation>
        <location evidence="1">Membrane</location>
        <topology evidence="1">Multi-pass membrane protein</topology>
    </subcellularLocation>
</comment>
<reference evidence="12 13" key="1">
    <citation type="journal article" date="2016" name="Nat. Commun.">
        <title>Thousands of microbial genomes shed light on interconnected biogeochemical processes in an aquifer system.</title>
        <authorList>
            <person name="Anantharaman K."/>
            <person name="Brown C.T."/>
            <person name="Hug L.A."/>
            <person name="Sharon I."/>
            <person name="Castelle C.J."/>
            <person name="Probst A.J."/>
            <person name="Thomas B.C."/>
            <person name="Singh A."/>
            <person name="Wilkins M.J."/>
            <person name="Karaoz U."/>
            <person name="Brodie E.L."/>
            <person name="Williams K.H."/>
            <person name="Hubbard S.S."/>
            <person name="Banfield J.F."/>
        </authorList>
    </citation>
    <scope>NUCLEOTIDE SEQUENCE [LARGE SCALE GENOMIC DNA]</scope>
</reference>
<evidence type="ECO:0000256" key="10">
    <source>
        <dbReference type="SAM" id="Phobius"/>
    </source>
</evidence>
<dbReference type="AlphaFoldDB" id="A0A1G2LFC5"/>
<comment type="similarity">
    <text evidence="2">Belongs to the VKOR family.</text>
</comment>
<keyword evidence="6" id="KW-0560">Oxidoreductase</keyword>
<evidence type="ECO:0000313" key="12">
    <source>
        <dbReference type="EMBL" id="OHA09531.1"/>
    </source>
</evidence>
<evidence type="ECO:0000256" key="1">
    <source>
        <dbReference type="ARBA" id="ARBA00004141"/>
    </source>
</evidence>
<dbReference type="Gene3D" id="1.20.1440.130">
    <property type="entry name" value="VKOR domain"/>
    <property type="match status" value="1"/>
</dbReference>
<evidence type="ECO:0000256" key="3">
    <source>
        <dbReference type="ARBA" id="ARBA00022692"/>
    </source>
</evidence>
<comment type="caution">
    <text evidence="12">The sequence shown here is derived from an EMBL/GenBank/DDBJ whole genome shotgun (WGS) entry which is preliminary data.</text>
</comment>
<protein>
    <recommendedName>
        <fullName evidence="11">Vitamin K epoxide reductase domain-containing protein</fullName>
    </recommendedName>
</protein>
<dbReference type="GO" id="GO:0016020">
    <property type="term" value="C:membrane"/>
    <property type="evidence" value="ECO:0007669"/>
    <property type="project" value="UniProtKB-SubCell"/>
</dbReference>
<keyword evidence="3 10" id="KW-0812">Transmembrane</keyword>
<dbReference type="PANTHER" id="PTHR34573">
    <property type="entry name" value="VKC DOMAIN-CONTAINING PROTEIN"/>
    <property type="match status" value="1"/>
</dbReference>
<evidence type="ECO:0000256" key="9">
    <source>
        <dbReference type="ARBA" id="ARBA00023284"/>
    </source>
</evidence>
<evidence type="ECO:0000256" key="8">
    <source>
        <dbReference type="ARBA" id="ARBA00023157"/>
    </source>
</evidence>
<dbReference type="SMART" id="SM00756">
    <property type="entry name" value="VKc"/>
    <property type="match status" value="1"/>
</dbReference>
<keyword evidence="8" id="KW-1015">Disulfide bond</keyword>
<organism evidence="12 13">
    <name type="scientific">Candidatus Sungbacteria bacterium RIFCSPLOWO2_01_FULL_60_25</name>
    <dbReference type="NCBI Taxonomy" id="1802281"/>
    <lineage>
        <taxon>Bacteria</taxon>
        <taxon>Candidatus Sungiibacteriota</taxon>
    </lineage>
</organism>
<feature type="transmembrane region" description="Helical" evidence="10">
    <location>
        <begin position="57"/>
        <end position="77"/>
    </location>
</feature>